<evidence type="ECO:0000256" key="1">
    <source>
        <dbReference type="SAM" id="Phobius"/>
    </source>
</evidence>
<feature type="transmembrane region" description="Helical" evidence="1">
    <location>
        <begin position="113"/>
        <end position="137"/>
    </location>
</feature>
<dbReference type="Pfam" id="PF14340">
    <property type="entry name" value="DUF4395"/>
    <property type="match status" value="1"/>
</dbReference>
<evidence type="ECO:0000313" key="4">
    <source>
        <dbReference type="Proteomes" id="UP000321571"/>
    </source>
</evidence>
<keyword evidence="1" id="KW-0812">Transmembrane</keyword>
<dbReference type="InterPro" id="IPR025508">
    <property type="entry name" value="DUF4395"/>
</dbReference>
<feature type="domain" description="DUF4395" evidence="2">
    <location>
        <begin position="7"/>
        <end position="139"/>
    </location>
</feature>
<feature type="transmembrane region" description="Helical" evidence="1">
    <location>
        <begin position="12"/>
        <end position="29"/>
    </location>
</feature>
<reference evidence="3 4" key="1">
    <citation type="submission" date="2019-06" db="EMBL/GenBank/DDBJ databases">
        <title>Aeromicrobium sp. nov., isolated from a maize field.</title>
        <authorList>
            <person name="Lin S.-Y."/>
            <person name="Tsai C.-F."/>
            <person name="Young C.-C."/>
        </authorList>
    </citation>
    <scope>NUCLEOTIDE SEQUENCE [LARGE SCALE GENOMIC DNA]</scope>
    <source>
        <strain evidence="3 4">CC-CFT486</strain>
    </source>
</reference>
<dbReference type="AlphaFoldDB" id="A0A5C8NM17"/>
<keyword evidence="1" id="KW-0472">Membrane</keyword>
<dbReference type="RefSeq" id="WP_147684823.1">
    <property type="nucleotide sequence ID" value="NZ_VDUX01000002.1"/>
</dbReference>
<comment type="caution">
    <text evidence="3">The sequence shown here is derived from an EMBL/GenBank/DDBJ whole genome shotgun (WGS) entry which is preliminary data.</text>
</comment>
<dbReference type="OrthoDB" id="345402at2"/>
<dbReference type="Proteomes" id="UP000321571">
    <property type="component" value="Unassembled WGS sequence"/>
</dbReference>
<keyword evidence="4" id="KW-1185">Reference proteome</keyword>
<protein>
    <submittedName>
        <fullName evidence="3">DUF4395 domain-containing protein</fullName>
    </submittedName>
</protein>
<evidence type="ECO:0000313" key="3">
    <source>
        <dbReference type="EMBL" id="TXL62288.1"/>
    </source>
</evidence>
<accession>A0A5C8NM17</accession>
<sequence length="145" mass="15228">MSRPTQVDPRGLRFAAGITAVVLALVLVTPRPVSLALLTFQTAVFAIAAFVSLQRSPYAITFATLVRPRLGAPAELEDARPPRFAQVVGLAFAATALIGFALGTPAVGYTAAAFAFVAALLNAAVGLCLGCEMYLAWRRLQPVRA</sequence>
<name>A0A5C8NM17_9ACTN</name>
<evidence type="ECO:0000259" key="2">
    <source>
        <dbReference type="Pfam" id="PF14340"/>
    </source>
</evidence>
<dbReference type="EMBL" id="VDUX01000002">
    <property type="protein sequence ID" value="TXL62288.1"/>
    <property type="molecule type" value="Genomic_DNA"/>
</dbReference>
<proteinExistence type="predicted"/>
<keyword evidence="1" id="KW-1133">Transmembrane helix</keyword>
<gene>
    <name evidence="3" type="ORF">FHP06_06220</name>
</gene>
<feature type="transmembrane region" description="Helical" evidence="1">
    <location>
        <begin position="87"/>
        <end position="107"/>
    </location>
</feature>
<organism evidence="3 4">
    <name type="scientific">Aeromicrobium terrae</name>
    <dbReference type="NCBI Taxonomy" id="2498846"/>
    <lineage>
        <taxon>Bacteria</taxon>
        <taxon>Bacillati</taxon>
        <taxon>Actinomycetota</taxon>
        <taxon>Actinomycetes</taxon>
        <taxon>Propionibacteriales</taxon>
        <taxon>Nocardioidaceae</taxon>
        <taxon>Aeromicrobium</taxon>
    </lineage>
</organism>